<sequence length="195" mass="21280">MRTASKSRSTFETKINVAVNLDDPTTVTINTGVGFFDHMLELFARHGRIGLEVKADGDLHIDSHHTVEDVGIVLGQLIKEALGDKKSINRYGSAYVPMDESLGFVALDISGRPFLVFDASLTNPKLGNFDTELVQEFLQAFAFQAGITLHAKVLYGDNTHHKIEAIFKALGRSLAQAITVNPEIKGVNSTKGLIE</sequence>
<dbReference type="FunFam" id="3.30.230.40:FF:000003">
    <property type="entry name" value="Imidazoleglycerol-phosphate dehydratase HisB"/>
    <property type="match status" value="1"/>
</dbReference>
<evidence type="ECO:0000256" key="2">
    <source>
        <dbReference type="ARBA" id="ARBA00016664"/>
    </source>
</evidence>
<evidence type="ECO:0000256" key="7">
    <source>
        <dbReference type="RuleBase" id="RU000599"/>
    </source>
</evidence>
<evidence type="ECO:0000313" key="9">
    <source>
        <dbReference type="Proteomes" id="UP000480246"/>
    </source>
</evidence>
<dbReference type="InterPro" id="IPR020568">
    <property type="entry name" value="Ribosomal_Su5_D2-typ_SF"/>
</dbReference>
<keyword evidence="6" id="KW-0963">Cytoplasm</keyword>
<dbReference type="InterPro" id="IPR000807">
    <property type="entry name" value="ImidazoleglycerolP_deHydtase"/>
</dbReference>
<dbReference type="OrthoDB" id="9790411at2"/>
<gene>
    <name evidence="6 8" type="primary">hisB</name>
    <name evidence="8" type="ORF">F9U64_04280</name>
</gene>
<evidence type="ECO:0000256" key="6">
    <source>
        <dbReference type="HAMAP-Rule" id="MF_00076"/>
    </source>
</evidence>
<proteinExistence type="inferred from homology"/>
<comment type="similarity">
    <text evidence="6 7">Belongs to the imidazoleglycerol-phosphate dehydratase family.</text>
</comment>
<dbReference type="RefSeq" id="WP_153401771.1">
    <property type="nucleotide sequence ID" value="NZ_ML762425.1"/>
</dbReference>
<dbReference type="PROSITE" id="PS00954">
    <property type="entry name" value="IGP_DEHYDRATASE_1"/>
    <property type="match status" value="1"/>
</dbReference>
<keyword evidence="5 6" id="KW-0456">Lyase</keyword>
<dbReference type="FunFam" id="3.30.230.40:FF:000001">
    <property type="entry name" value="Imidazoleglycerol-phosphate dehydratase HisB"/>
    <property type="match status" value="1"/>
</dbReference>
<reference evidence="8 9" key="1">
    <citation type="submission" date="2019-10" db="EMBL/GenBank/DDBJ databases">
        <title>Gracilibacillus sp. nov. isolated from rice seeds.</title>
        <authorList>
            <person name="He S."/>
        </authorList>
    </citation>
    <scope>NUCLEOTIDE SEQUENCE [LARGE SCALE GENOMIC DNA]</scope>
    <source>
        <strain evidence="8 9">TD8</strain>
    </source>
</reference>
<name>A0A7C8GWG9_9BACI</name>
<dbReference type="NCBIfam" id="NF002107">
    <property type="entry name" value="PRK00951.1-2"/>
    <property type="match status" value="1"/>
</dbReference>
<dbReference type="GO" id="GO:0004424">
    <property type="term" value="F:imidazoleglycerol-phosphate dehydratase activity"/>
    <property type="evidence" value="ECO:0007669"/>
    <property type="project" value="UniProtKB-UniRule"/>
</dbReference>
<organism evidence="8 9">
    <name type="scientific">Gracilibacillus oryzae</name>
    <dbReference type="NCBI Taxonomy" id="1672701"/>
    <lineage>
        <taxon>Bacteria</taxon>
        <taxon>Bacillati</taxon>
        <taxon>Bacillota</taxon>
        <taxon>Bacilli</taxon>
        <taxon>Bacillales</taxon>
        <taxon>Bacillaceae</taxon>
        <taxon>Gracilibacillus</taxon>
    </lineage>
</organism>
<dbReference type="GO" id="GO:0005737">
    <property type="term" value="C:cytoplasm"/>
    <property type="evidence" value="ECO:0007669"/>
    <property type="project" value="UniProtKB-SubCell"/>
</dbReference>
<evidence type="ECO:0000313" key="8">
    <source>
        <dbReference type="EMBL" id="KAB8138842.1"/>
    </source>
</evidence>
<dbReference type="CDD" id="cd07914">
    <property type="entry name" value="IGPD"/>
    <property type="match status" value="1"/>
</dbReference>
<dbReference type="UniPathway" id="UPA00031">
    <property type="reaction ID" value="UER00011"/>
</dbReference>
<dbReference type="Proteomes" id="UP000480246">
    <property type="component" value="Unassembled WGS sequence"/>
</dbReference>
<dbReference type="InterPro" id="IPR038494">
    <property type="entry name" value="IGPD_sf"/>
</dbReference>
<dbReference type="EC" id="4.2.1.19" evidence="6 7"/>
<keyword evidence="4 6" id="KW-0368">Histidine biosynthesis</keyword>
<dbReference type="AlphaFoldDB" id="A0A7C8GWG9"/>
<comment type="pathway">
    <text evidence="1 6 7">Amino-acid biosynthesis; L-histidine biosynthesis; L-histidine from 5-phospho-alpha-D-ribose 1-diphosphate: step 6/9.</text>
</comment>
<comment type="caution">
    <text evidence="8">The sequence shown here is derived from an EMBL/GenBank/DDBJ whole genome shotgun (WGS) entry which is preliminary data.</text>
</comment>
<comment type="catalytic activity">
    <reaction evidence="6 7">
        <text>D-erythro-1-(imidazol-4-yl)glycerol 3-phosphate = 3-(imidazol-4-yl)-2-oxopropyl phosphate + H2O</text>
        <dbReference type="Rhea" id="RHEA:11040"/>
        <dbReference type="ChEBI" id="CHEBI:15377"/>
        <dbReference type="ChEBI" id="CHEBI:57766"/>
        <dbReference type="ChEBI" id="CHEBI:58278"/>
        <dbReference type="EC" id="4.2.1.19"/>
    </reaction>
</comment>
<dbReference type="HAMAP" id="MF_00076">
    <property type="entry name" value="HisB"/>
    <property type="match status" value="1"/>
</dbReference>
<evidence type="ECO:0000256" key="1">
    <source>
        <dbReference type="ARBA" id="ARBA00005047"/>
    </source>
</evidence>
<keyword evidence="9" id="KW-1185">Reference proteome</keyword>
<keyword evidence="3 6" id="KW-0028">Amino-acid biosynthesis</keyword>
<dbReference type="InterPro" id="IPR020565">
    <property type="entry name" value="ImidazoleglycerP_deHydtase_CS"/>
</dbReference>
<comment type="subcellular location">
    <subcellularLocation>
        <location evidence="6 7">Cytoplasm</location>
    </subcellularLocation>
</comment>
<dbReference type="PROSITE" id="PS00955">
    <property type="entry name" value="IGP_DEHYDRATASE_2"/>
    <property type="match status" value="1"/>
</dbReference>
<dbReference type="NCBIfam" id="NF002114">
    <property type="entry name" value="PRK00951.2-4"/>
    <property type="match status" value="1"/>
</dbReference>
<dbReference type="PANTHER" id="PTHR23133:SF2">
    <property type="entry name" value="IMIDAZOLEGLYCEROL-PHOSPHATE DEHYDRATASE"/>
    <property type="match status" value="1"/>
</dbReference>
<protein>
    <recommendedName>
        <fullName evidence="2 6">Imidazoleglycerol-phosphate dehydratase</fullName>
        <shortName evidence="6">IGPD</shortName>
        <ecNumber evidence="6 7">4.2.1.19</ecNumber>
    </recommendedName>
</protein>
<dbReference type="Gene3D" id="3.30.230.40">
    <property type="entry name" value="Imidazole glycerol phosphate dehydratase, domain 1"/>
    <property type="match status" value="2"/>
</dbReference>
<accession>A0A7C8GWG9</accession>
<dbReference type="EMBL" id="WEID01000015">
    <property type="protein sequence ID" value="KAB8138842.1"/>
    <property type="molecule type" value="Genomic_DNA"/>
</dbReference>
<evidence type="ECO:0000256" key="4">
    <source>
        <dbReference type="ARBA" id="ARBA00023102"/>
    </source>
</evidence>
<dbReference type="SUPFAM" id="SSF54211">
    <property type="entry name" value="Ribosomal protein S5 domain 2-like"/>
    <property type="match status" value="2"/>
</dbReference>
<dbReference type="GO" id="GO:0000105">
    <property type="term" value="P:L-histidine biosynthetic process"/>
    <property type="evidence" value="ECO:0007669"/>
    <property type="project" value="UniProtKB-UniRule"/>
</dbReference>
<dbReference type="PANTHER" id="PTHR23133">
    <property type="entry name" value="IMIDAZOLEGLYCEROL-PHOSPHATE DEHYDRATASE HIS7"/>
    <property type="match status" value="1"/>
</dbReference>
<dbReference type="NCBIfam" id="NF002111">
    <property type="entry name" value="PRK00951.2-1"/>
    <property type="match status" value="1"/>
</dbReference>
<dbReference type="Pfam" id="PF00475">
    <property type="entry name" value="IGPD"/>
    <property type="match status" value="1"/>
</dbReference>
<evidence type="ECO:0000256" key="3">
    <source>
        <dbReference type="ARBA" id="ARBA00022605"/>
    </source>
</evidence>
<evidence type="ECO:0000256" key="5">
    <source>
        <dbReference type="ARBA" id="ARBA00023239"/>
    </source>
</evidence>